<name>A0ABR0JJ22_9EURO</name>
<dbReference type="InterPro" id="IPR002921">
    <property type="entry name" value="Fungal_lipase-type"/>
</dbReference>
<dbReference type="CDD" id="cd00519">
    <property type="entry name" value="Lipase_3"/>
    <property type="match status" value="1"/>
</dbReference>
<dbReference type="InterPro" id="IPR029058">
    <property type="entry name" value="AB_hydrolase_fold"/>
</dbReference>
<organism evidence="2 3">
    <name type="scientific">Exophiala sideris</name>
    <dbReference type="NCBI Taxonomy" id="1016849"/>
    <lineage>
        <taxon>Eukaryota</taxon>
        <taxon>Fungi</taxon>
        <taxon>Dikarya</taxon>
        <taxon>Ascomycota</taxon>
        <taxon>Pezizomycotina</taxon>
        <taxon>Eurotiomycetes</taxon>
        <taxon>Chaetothyriomycetidae</taxon>
        <taxon>Chaetothyriales</taxon>
        <taxon>Herpotrichiellaceae</taxon>
        <taxon>Exophiala</taxon>
    </lineage>
</organism>
<reference evidence="2 3" key="1">
    <citation type="submission" date="2023-08" db="EMBL/GenBank/DDBJ databases">
        <title>Black Yeasts Isolated from many extreme environments.</title>
        <authorList>
            <person name="Coleine C."/>
            <person name="Stajich J.E."/>
            <person name="Selbmann L."/>
        </authorList>
    </citation>
    <scope>NUCLEOTIDE SEQUENCE [LARGE SCALE GENOMIC DNA]</scope>
    <source>
        <strain evidence="2 3">CCFEE 6328</strain>
    </source>
</reference>
<evidence type="ECO:0000313" key="3">
    <source>
        <dbReference type="Proteomes" id="UP001345691"/>
    </source>
</evidence>
<keyword evidence="3" id="KW-1185">Reference proteome</keyword>
<dbReference type="PANTHER" id="PTHR46023">
    <property type="entry name" value="LIPASE CLASS 3 PROTEIN-LIKE"/>
    <property type="match status" value="1"/>
</dbReference>
<feature type="domain" description="Fungal lipase-type" evidence="1">
    <location>
        <begin position="316"/>
        <end position="467"/>
    </location>
</feature>
<sequence>MAIRSDFDMPACCARPWSMPDYTSRLDPQSWRKHRSADVPSGLQIITDVDIRRQGKLGNEYCSSRGAIKRRKDAPAANAWVPEPSSSPPSYSFNAMTALAHQPQWTAQPDLHSALLPAYTAASLPIRSHEMYPEYRPEALQPHHTWSHPQASRATLSTPLRADLHGRIEDKLGDVISLIDEEAFTGSERDLEILLPQSPAPEYSEIQSSERDIHKAVVRQEDTRSKLKKSGQDKHVNVFSKVDLYMNSRLPASLPPLRVYIPTYPLLCLAAQYSASAYYPPKSPSERKDFVSADNCQSTKAMLIKSIPCDDKKTIVFAIRGTSMLSLRDWGVNLSTNAVSPAGFLDDQGNLCHSGFLKVAKAMVKPIAARLRQLLEENPNRTSCSLLMTGHSAGGAVAALLYTHMLATTVQSELNILTGCFKRVHCITFGAPPVSLLPLQKLDHADGRLQKCLFHSFINEGDPVVRAEKAYVRSLVDLLSKPVPTMPVGKDTTTPLTSLGASMSRLDLSLPKKCSKPKKALVPIRKLWWDVPLATFSNAGRLVVLRVPDGGTESDVTASVVKDEQLRQVIFGDPVAHSMDLYASRIETLAVRAVTGRAGAC</sequence>
<gene>
    <name evidence="2" type="ORF">LTR69_002498</name>
</gene>
<dbReference type="EMBL" id="JAVRRF010000004">
    <property type="protein sequence ID" value="KAK5065981.1"/>
    <property type="molecule type" value="Genomic_DNA"/>
</dbReference>
<dbReference type="Proteomes" id="UP001345691">
    <property type="component" value="Unassembled WGS sequence"/>
</dbReference>
<accession>A0ABR0JJ22</accession>
<comment type="caution">
    <text evidence="2">The sequence shown here is derived from an EMBL/GenBank/DDBJ whole genome shotgun (WGS) entry which is preliminary data.</text>
</comment>
<dbReference type="PANTHER" id="PTHR46023:SF6">
    <property type="entry name" value="LIPASE CLASS 3 FAMILY PROTEIN"/>
    <property type="match status" value="1"/>
</dbReference>
<dbReference type="SUPFAM" id="SSF53474">
    <property type="entry name" value="alpha/beta-Hydrolases"/>
    <property type="match status" value="1"/>
</dbReference>
<dbReference type="Gene3D" id="3.40.50.1820">
    <property type="entry name" value="alpha/beta hydrolase"/>
    <property type="match status" value="1"/>
</dbReference>
<protein>
    <recommendedName>
        <fullName evidence="1">Fungal lipase-type domain-containing protein</fullName>
    </recommendedName>
</protein>
<evidence type="ECO:0000259" key="1">
    <source>
        <dbReference type="Pfam" id="PF01764"/>
    </source>
</evidence>
<evidence type="ECO:0000313" key="2">
    <source>
        <dbReference type="EMBL" id="KAK5065981.1"/>
    </source>
</evidence>
<proteinExistence type="predicted"/>
<dbReference type="Pfam" id="PF01764">
    <property type="entry name" value="Lipase_3"/>
    <property type="match status" value="1"/>
</dbReference>